<sequence length="87" mass="9897">MFQNRTFIIILQTIILLFILLLCCAGIVIGAFISGITRNDASNMELIINIASIPILLFGNKIVLQIMIIFVIIIIVLLYFRSRKMKK</sequence>
<organism evidence="2 3">
    <name type="scientific">Lysinibacillus xylanilyticus</name>
    <dbReference type="NCBI Taxonomy" id="582475"/>
    <lineage>
        <taxon>Bacteria</taxon>
        <taxon>Bacillati</taxon>
        <taxon>Bacillota</taxon>
        <taxon>Bacilli</taxon>
        <taxon>Bacillales</taxon>
        <taxon>Bacillaceae</taxon>
        <taxon>Lysinibacillus</taxon>
    </lineage>
</organism>
<evidence type="ECO:0000313" key="2">
    <source>
        <dbReference type="EMBL" id="PJO44962.1"/>
    </source>
</evidence>
<keyword evidence="1" id="KW-0472">Membrane</keyword>
<keyword evidence="1" id="KW-0812">Transmembrane</keyword>
<gene>
    <name evidence="2" type="ORF">CWD94_02740</name>
</gene>
<evidence type="ECO:0000313" key="3">
    <source>
        <dbReference type="Proteomes" id="UP000232101"/>
    </source>
</evidence>
<comment type="caution">
    <text evidence="2">The sequence shown here is derived from an EMBL/GenBank/DDBJ whole genome shotgun (WGS) entry which is preliminary data.</text>
</comment>
<feature type="transmembrane region" description="Helical" evidence="1">
    <location>
        <begin position="53"/>
        <end position="80"/>
    </location>
</feature>
<name>A0A2M9QAB4_9BACI</name>
<proteinExistence type="predicted"/>
<evidence type="ECO:0000256" key="1">
    <source>
        <dbReference type="SAM" id="Phobius"/>
    </source>
</evidence>
<dbReference type="Proteomes" id="UP000232101">
    <property type="component" value="Unassembled WGS sequence"/>
</dbReference>
<feature type="transmembrane region" description="Helical" evidence="1">
    <location>
        <begin position="7"/>
        <end position="33"/>
    </location>
</feature>
<protein>
    <submittedName>
        <fullName evidence="2">Uncharacterized protein</fullName>
    </submittedName>
</protein>
<dbReference type="EMBL" id="PHQY01000321">
    <property type="protein sequence ID" value="PJO44962.1"/>
    <property type="molecule type" value="Genomic_DNA"/>
</dbReference>
<reference evidence="2 3" key="1">
    <citation type="submission" date="2017-11" db="EMBL/GenBank/DDBJ databases">
        <title>Bacterial isolate from king chilli rhizosphere.</title>
        <authorList>
            <person name="Takhelmayum P."/>
            <person name="Sarangthem I."/>
        </authorList>
    </citation>
    <scope>NUCLEOTIDE SEQUENCE [LARGE SCALE GENOMIC DNA]</scope>
    <source>
        <strain evidence="3">t26</strain>
    </source>
</reference>
<keyword evidence="1" id="KW-1133">Transmembrane helix</keyword>
<accession>A0A2M9QAB4</accession>
<dbReference type="AlphaFoldDB" id="A0A2M9QAB4"/>